<dbReference type="InParanoid" id="A0A3N0VK25"/>
<evidence type="ECO:0000313" key="2">
    <source>
        <dbReference type="Proteomes" id="UP000282106"/>
    </source>
</evidence>
<protein>
    <recommendedName>
        <fullName evidence="3">Nucleotidyltransferase</fullName>
    </recommendedName>
</protein>
<proteinExistence type="predicted"/>
<name>A0A3N0VK25_9GAMM</name>
<evidence type="ECO:0008006" key="3">
    <source>
        <dbReference type="Google" id="ProtNLM"/>
    </source>
</evidence>
<dbReference type="AlphaFoldDB" id="A0A3N0VK25"/>
<evidence type="ECO:0000313" key="1">
    <source>
        <dbReference type="EMBL" id="ROH93102.1"/>
    </source>
</evidence>
<dbReference type="Proteomes" id="UP000282106">
    <property type="component" value="Unassembled WGS sequence"/>
</dbReference>
<dbReference type="EMBL" id="RJVO01000001">
    <property type="protein sequence ID" value="ROH93102.1"/>
    <property type="molecule type" value="Genomic_DNA"/>
</dbReference>
<comment type="caution">
    <text evidence="1">The sequence shown here is derived from an EMBL/GenBank/DDBJ whole genome shotgun (WGS) entry which is preliminary data.</text>
</comment>
<reference evidence="1 2" key="1">
    <citation type="submission" date="2018-10" db="EMBL/GenBank/DDBJ databases">
        <authorList>
            <person name="Chen W.-M."/>
        </authorList>
    </citation>
    <scope>NUCLEOTIDE SEQUENCE [LARGE SCALE GENOMIC DNA]</scope>
    <source>
        <strain evidence="1 2">THS-13</strain>
    </source>
</reference>
<organism evidence="1 2">
    <name type="scientific">Stagnimonas aquatica</name>
    <dbReference type="NCBI Taxonomy" id="2689987"/>
    <lineage>
        <taxon>Bacteria</taxon>
        <taxon>Pseudomonadati</taxon>
        <taxon>Pseudomonadota</taxon>
        <taxon>Gammaproteobacteria</taxon>
        <taxon>Nevskiales</taxon>
        <taxon>Nevskiaceae</taxon>
        <taxon>Stagnimonas</taxon>
    </lineage>
</organism>
<accession>A0A3N0VK25</accession>
<dbReference type="RefSeq" id="WP_123209954.1">
    <property type="nucleotide sequence ID" value="NZ_RJVO01000001.1"/>
</dbReference>
<gene>
    <name evidence="1" type="ORF">ED208_00775</name>
</gene>
<sequence length="204" mass="22392">MGRRGLGDAGDLAGEAARILVEEQLTDYGLAKRRAAERLGLSSRSALPDNARVETEVLAYQRLFGGHAYVERLQLLRRTAVQAMKLLARFEPRLSGAVVTGAISQAHRVQLHCFPDQPELVDVFLAERGFEVEADERDYRYGDGRSERVPLARFEAGEIGVDVALFAPGQERRAPLAVGNGRPAPRLSLAEAERLAAQPVESLY</sequence>
<keyword evidence="2" id="KW-1185">Reference proteome</keyword>